<dbReference type="AlphaFoldDB" id="A0A388M076"/>
<name>A0A388M076_CHABU</name>
<feature type="compositionally biased region" description="Basic and acidic residues" evidence="1">
    <location>
        <begin position="179"/>
        <end position="190"/>
    </location>
</feature>
<organism evidence="2 3">
    <name type="scientific">Chara braunii</name>
    <name type="common">Braun's stonewort</name>
    <dbReference type="NCBI Taxonomy" id="69332"/>
    <lineage>
        <taxon>Eukaryota</taxon>
        <taxon>Viridiplantae</taxon>
        <taxon>Streptophyta</taxon>
        <taxon>Charophyceae</taxon>
        <taxon>Charales</taxon>
        <taxon>Characeae</taxon>
        <taxon>Chara</taxon>
    </lineage>
</organism>
<proteinExistence type="predicted"/>
<protein>
    <submittedName>
        <fullName evidence="2">Uncharacterized protein</fullName>
    </submittedName>
</protein>
<feature type="region of interest" description="Disordered" evidence="1">
    <location>
        <begin position="157"/>
        <end position="279"/>
    </location>
</feature>
<reference evidence="2 3" key="1">
    <citation type="journal article" date="2018" name="Cell">
        <title>The Chara Genome: Secondary Complexity and Implications for Plant Terrestrialization.</title>
        <authorList>
            <person name="Nishiyama T."/>
            <person name="Sakayama H."/>
            <person name="Vries J.D."/>
            <person name="Buschmann H."/>
            <person name="Saint-Marcoux D."/>
            <person name="Ullrich K.K."/>
            <person name="Haas F.B."/>
            <person name="Vanderstraeten L."/>
            <person name="Becker D."/>
            <person name="Lang D."/>
            <person name="Vosolsobe S."/>
            <person name="Rombauts S."/>
            <person name="Wilhelmsson P.K.I."/>
            <person name="Janitza P."/>
            <person name="Kern R."/>
            <person name="Heyl A."/>
            <person name="Rumpler F."/>
            <person name="Villalobos L.I.A.C."/>
            <person name="Clay J.M."/>
            <person name="Skokan R."/>
            <person name="Toyoda A."/>
            <person name="Suzuki Y."/>
            <person name="Kagoshima H."/>
            <person name="Schijlen E."/>
            <person name="Tajeshwar N."/>
            <person name="Catarino B."/>
            <person name="Hetherington A.J."/>
            <person name="Saltykova A."/>
            <person name="Bonnot C."/>
            <person name="Breuninger H."/>
            <person name="Symeonidi A."/>
            <person name="Radhakrishnan G.V."/>
            <person name="Van Nieuwerburgh F."/>
            <person name="Deforce D."/>
            <person name="Chang C."/>
            <person name="Karol K.G."/>
            <person name="Hedrich R."/>
            <person name="Ulvskov P."/>
            <person name="Glockner G."/>
            <person name="Delwiche C.F."/>
            <person name="Petrasek J."/>
            <person name="Van de Peer Y."/>
            <person name="Friml J."/>
            <person name="Beilby M."/>
            <person name="Dolan L."/>
            <person name="Kohara Y."/>
            <person name="Sugano S."/>
            <person name="Fujiyama A."/>
            <person name="Delaux P.-M."/>
            <person name="Quint M."/>
            <person name="TheiBen G."/>
            <person name="Hagemann M."/>
            <person name="Harholt J."/>
            <person name="Dunand C."/>
            <person name="Zachgo S."/>
            <person name="Langdale J."/>
            <person name="Maumus F."/>
            <person name="Straeten D.V.D."/>
            <person name="Gould S.B."/>
            <person name="Rensing S.A."/>
        </authorList>
    </citation>
    <scope>NUCLEOTIDE SEQUENCE [LARGE SCALE GENOMIC DNA]</scope>
    <source>
        <strain evidence="2 3">S276</strain>
    </source>
</reference>
<accession>A0A388M076</accession>
<feature type="compositionally biased region" description="Acidic residues" evidence="1">
    <location>
        <begin position="191"/>
        <end position="204"/>
    </location>
</feature>
<evidence type="ECO:0000313" key="3">
    <source>
        <dbReference type="Proteomes" id="UP000265515"/>
    </source>
</evidence>
<dbReference type="Gramene" id="GBG87915">
    <property type="protein sequence ID" value="GBG87915"/>
    <property type="gene ID" value="CBR_g46283"/>
</dbReference>
<feature type="compositionally biased region" description="Basic residues" evidence="1">
    <location>
        <begin position="158"/>
        <end position="168"/>
    </location>
</feature>
<keyword evidence="3" id="KW-1185">Reference proteome</keyword>
<sequence length="391" mass="42653">MGRLHNRYSPAWIFALRNIGNASFVVRVHTRQLLSPLANHKPRRRATSPHVASHRPQSCLPPSAPGDLCKDLSPVYRPRRRVAADQHGVFSPAGLREQGVFNTRRCPGHVTYAGHPIAHFTPLSLSVIVLAVFTMSSLGGNRGKKRDNLEAEAPVAVKKGRHQPKNKKVVAEGPSRGSAARDDEWVRDFEGAGDDNDFVSETEVEAVRQASVQSPPATPRGQAVPEKGGASKGVVQGSSHGAHRQDPIASQGGAVAGSSRPTAVAAAEESHGEGDYDEHLVNRQWRGNAQDVIEAATKLWVDDMRFWNETEGNGLFKVIQDGRLYLLAITRGVPTPEIHRSIALPHSIISQHKIEDELQLKAAKDRATKVQSITLRVIHGWIFKSASRSRG</sequence>
<feature type="compositionally biased region" description="Basic and acidic residues" evidence="1">
    <location>
        <begin position="268"/>
        <end position="279"/>
    </location>
</feature>
<evidence type="ECO:0000256" key="1">
    <source>
        <dbReference type="SAM" id="MobiDB-lite"/>
    </source>
</evidence>
<gene>
    <name evidence="2" type="ORF">CBR_g46283</name>
</gene>
<dbReference type="EMBL" id="BFEA01000639">
    <property type="protein sequence ID" value="GBG87915.1"/>
    <property type="molecule type" value="Genomic_DNA"/>
</dbReference>
<dbReference type="Proteomes" id="UP000265515">
    <property type="component" value="Unassembled WGS sequence"/>
</dbReference>
<evidence type="ECO:0000313" key="2">
    <source>
        <dbReference type="EMBL" id="GBG87915.1"/>
    </source>
</evidence>
<comment type="caution">
    <text evidence="2">The sequence shown here is derived from an EMBL/GenBank/DDBJ whole genome shotgun (WGS) entry which is preliminary data.</text>
</comment>
<feature type="region of interest" description="Disordered" evidence="1">
    <location>
        <begin position="37"/>
        <end position="64"/>
    </location>
</feature>